<evidence type="ECO:0000313" key="1">
    <source>
        <dbReference type="EMBL" id="KIL43489.1"/>
    </source>
</evidence>
<name>A0A0C2RP16_9BACL</name>
<sequence length="40" mass="4368">MSTLRYTGLNNSIQLILLVPGEDSCGKTIGKDPGRQWFSA</sequence>
<dbReference type="Proteomes" id="UP000031950">
    <property type="component" value="Unassembled WGS sequence"/>
</dbReference>
<keyword evidence="2" id="KW-1185">Reference proteome</keyword>
<reference evidence="1 2" key="1">
    <citation type="submission" date="2015-01" db="EMBL/GenBank/DDBJ databases">
        <title>Genome sequence of Jeotgalibacillus alimentarius.</title>
        <authorList>
            <person name="Goh K.M."/>
            <person name="Chan K.-G."/>
            <person name="Yaakop A.S."/>
            <person name="Ee R."/>
            <person name="Gan H.M."/>
            <person name="Chan C.S."/>
        </authorList>
    </citation>
    <scope>NUCLEOTIDE SEQUENCE [LARGE SCALE GENOMIC DNA]</scope>
    <source>
        <strain evidence="1 2">YKJ-13</strain>
    </source>
</reference>
<gene>
    <name evidence="1" type="ORF">KP77_31950</name>
</gene>
<dbReference type="EMBL" id="JXRQ01000029">
    <property type="protein sequence ID" value="KIL43489.1"/>
    <property type="molecule type" value="Genomic_DNA"/>
</dbReference>
<proteinExistence type="predicted"/>
<dbReference type="PATRIC" id="fig|135826.4.peg.3173"/>
<organism evidence="1 2">
    <name type="scientific">Jeotgalibacillus alimentarius</name>
    <dbReference type="NCBI Taxonomy" id="135826"/>
    <lineage>
        <taxon>Bacteria</taxon>
        <taxon>Bacillati</taxon>
        <taxon>Bacillota</taxon>
        <taxon>Bacilli</taxon>
        <taxon>Bacillales</taxon>
        <taxon>Caryophanaceae</taxon>
        <taxon>Jeotgalibacillus</taxon>
    </lineage>
</organism>
<dbReference type="AlphaFoldDB" id="A0A0C2RP16"/>
<accession>A0A0C2RP16</accession>
<protein>
    <submittedName>
        <fullName evidence="1">Uncharacterized protein</fullName>
    </submittedName>
</protein>
<evidence type="ECO:0000313" key="2">
    <source>
        <dbReference type="Proteomes" id="UP000031950"/>
    </source>
</evidence>
<comment type="caution">
    <text evidence="1">The sequence shown here is derived from an EMBL/GenBank/DDBJ whole genome shotgun (WGS) entry which is preliminary data.</text>
</comment>